<dbReference type="EC" id="2.7.1.24" evidence="8 9"/>
<dbReference type="GO" id="GO:0004140">
    <property type="term" value="F:dephospho-CoA kinase activity"/>
    <property type="evidence" value="ECO:0007669"/>
    <property type="project" value="UniProtKB-UniRule"/>
</dbReference>
<proteinExistence type="inferred from homology"/>
<dbReference type="NCBIfam" id="TIGR00152">
    <property type="entry name" value="dephospho-CoA kinase"/>
    <property type="match status" value="1"/>
</dbReference>
<evidence type="ECO:0000313" key="11">
    <source>
        <dbReference type="Proteomes" id="UP000190867"/>
    </source>
</evidence>
<keyword evidence="2 8" id="KW-0963">Cytoplasm</keyword>
<dbReference type="Gene3D" id="3.40.50.300">
    <property type="entry name" value="P-loop containing nucleotide triphosphate hydrolases"/>
    <property type="match status" value="1"/>
</dbReference>
<dbReference type="PANTHER" id="PTHR10695:SF46">
    <property type="entry name" value="BIFUNCTIONAL COENZYME A SYNTHASE-RELATED"/>
    <property type="match status" value="1"/>
</dbReference>
<dbReference type="PANTHER" id="PTHR10695">
    <property type="entry name" value="DEPHOSPHO-COA KINASE-RELATED"/>
    <property type="match status" value="1"/>
</dbReference>
<keyword evidence="5 8" id="KW-0418">Kinase</keyword>
<dbReference type="PRINTS" id="PR00988">
    <property type="entry name" value="URIDINKINASE"/>
</dbReference>
<dbReference type="InterPro" id="IPR001977">
    <property type="entry name" value="Depp_CoAkinase"/>
</dbReference>
<evidence type="ECO:0000256" key="6">
    <source>
        <dbReference type="ARBA" id="ARBA00022840"/>
    </source>
</evidence>
<dbReference type="GO" id="GO:0005524">
    <property type="term" value="F:ATP binding"/>
    <property type="evidence" value="ECO:0007669"/>
    <property type="project" value="UniProtKB-UniRule"/>
</dbReference>
<evidence type="ECO:0000256" key="4">
    <source>
        <dbReference type="ARBA" id="ARBA00022741"/>
    </source>
</evidence>
<dbReference type="CDD" id="cd02022">
    <property type="entry name" value="DPCK"/>
    <property type="match status" value="1"/>
</dbReference>
<accession>A0A1T0AUA3</accession>
<comment type="pathway">
    <text evidence="8">Cofactor biosynthesis; coenzyme A biosynthesis; CoA from (R)-pantothenate: step 5/5.</text>
</comment>
<dbReference type="Pfam" id="PF01121">
    <property type="entry name" value="CoaE"/>
    <property type="match status" value="1"/>
</dbReference>
<evidence type="ECO:0000256" key="1">
    <source>
        <dbReference type="ARBA" id="ARBA00009018"/>
    </source>
</evidence>
<dbReference type="Proteomes" id="UP000190867">
    <property type="component" value="Unassembled WGS sequence"/>
</dbReference>
<dbReference type="HAMAP" id="MF_00376">
    <property type="entry name" value="Dephospho_CoA_kinase"/>
    <property type="match status" value="1"/>
</dbReference>
<keyword evidence="7 8" id="KW-0173">Coenzyme A biosynthesis</keyword>
<comment type="similarity">
    <text evidence="1 8">Belongs to the CoaE family.</text>
</comment>
<comment type="subcellular location">
    <subcellularLocation>
        <location evidence="8">Cytoplasm</location>
    </subcellularLocation>
</comment>
<feature type="binding site" evidence="8">
    <location>
        <begin position="12"/>
        <end position="17"/>
    </location>
    <ligand>
        <name>ATP</name>
        <dbReference type="ChEBI" id="CHEBI:30616"/>
    </ligand>
</feature>
<dbReference type="FunFam" id="3.40.50.300:FF:000518">
    <property type="entry name" value="Dephospho-CoA kinase"/>
    <property type="match status" value="1"/>
</dbReference>
<evidence type="ECO:0000256" key="2">
    <source>
        <dbReference type="ARBA" id="ARBA00022490"/>
    </source>
</evidence>
<dbReference type="InterPro" id="IPR027417">
    <property type="entry name" value="P-loop_NTPase"/>
</dbReference>
<evidence type="ECO:0000256" key="9">
    <source>
        <dbReference type="NCBIfam" id="TIGR00152"/>
    </source>
</evidence>
<sequence>MAYIVGLTGGIGSGKSTIAVLFVELGVKIIDADIVAREVVAKGTPLLAEIVNHFGEQILTEQKELDRAKLRQIVFNDPKQKEWLNQLLHPAIRQEMLNQLHQNNDDYVIWVVPLLIENNLTEFCDRVLVIDVLPEIQLSRALARDKSNIETIKNIMAAQVSREKRLSYADDIIENNLPLAQNFSNIKEQVLELHQKYIALALQKNK</sequence>
<dbReference type="AlphaFoldDB" id="A0A1T0AUA3"/>
<dbReference type="STRING" id="734.B0187_01915"/>
<evidence type="ECO:0000256" key="5">
    <source>
        <dbReference type="ARBA" id="ARBA00022777"/>
    </source>
</evidence>
<keyword evidence="3 8" id="KW-0808">Transferase</keyword>
<evidence type="ECO:0000256" key="7">
    <source>
        <dbReference type="ARBA" id="ARBA00022993"/>
    </source>
</evidence>
<comment type="function">
    <text evidence="8">Catalyzes the phosphorylation of the 3'-hydroxyl group of dephosphocoenzyme A to form coenzyme A.</text>
</comment>
<dbReference type="GO" id="GO:0015937">
    <property type="term" value="P:coenzyme A biosynthetic process"/>
    <property type="evidence" value="ECO:0007669"/>
    <property type="project" value="UniProtKB-UniRule"/>
</dbReference>
<evidence type="ECO:0000313" key="10">
    <source>
        <dbReference type="EMBL" id="OOS00267.1"/>
    </source>
</evidence>
<keyword evidence="11" id="KW-1185">Reference proteome</keyword>
<name>A0A1T0AUA3_9PAST</name>
<comment type="caution">
    <text evidence="10">The sequence shown here is derived from an EMBL/GenBank/DDBJ whole genome shotgun (WGS) entry which is preliminary data.</text>
</comment>
<dbReference type="OrthoDB" id="9812943at2"/>
<dbReference type="PROSITE" id="PS51219">
    <property type="entry name" value="DPCK"/>
    <property type="match status" value="1"/>
</dbReference>
<dbReference type="GO" id="GO:0005737">
    <property type="term" value="C:cytoplasm"/>
    <property type="evidence" value="ECO:0007669"/>
    <property type="project" value="UniProtKB-SubCell"/>
</dbReference>
<dbReference type="EMBL" id="MUYA01000003">
    <property type="protein sequence ID" value="OOS00267.1"/>
    <property type="molecule type" value="Genomic_DNA"/>
</dbReference>
<dbReference type="RefSeq" id="WP_078236182.1">
    <property type="nucleotide sequence ID" value="NZ_MUYA01000003.1"/>
</dbReference>
<comment type="catalytic activity">
    <reaction evidence="8">
        <text>3'-dephospho-CoA + ATP = ADP + CoA + H(+)</text>
        <dbReference type="Rhea" id="RHEA:18245"/>
        <dbReference type="ChEBI" id="CHEBI:15378"/>
        <dbReference type="ChEBI" id="CHEBI:30616"/>
        <dbReference type="ChEBI" id="CHEBI:57287"/>
        <dbReference type="ChEBI" id="CHEBI:57328"/>
        <dbReference type="ChEBI" id="CHEBI:456216"/>
        <dbReference type="EC" id="2.7.1.24"/>
    </reaction>
</comment>
<protein>
    <recommendedName>
        <fullName evidence="8 9">Dephospho-CoA kinase</fullName>
        <ecNumber evidence="8 9">2.7.1.24</ecNumber>
    </recommendedName>
    <alternativeName>
        <fullName evidence="8">Dephosphocoenzyme A kinase</fullName>
    </alternativeName>
</protein>
<reference evidence="10 11" key="1">
    <citation type="submission" date="2017-02" db="EMBL/GenBank/DDBJ databases">
        <title>Draft genome sequence of Haemophilus paracuniculus CCUG 43573 type strain.</title>
        <authorList>
            <person name="Engstrom-Jakobsson H."/>
            <person name="Salva-Serra F."/>
            <person name="Thorell K."/>
            <person name="Gonzales-Siles L."/>
            <person name="Karlsson R."/>
            <person name="Boulund F."/>
            <person name="Engstrand L."/>
            <person name="Kristiansson E."/>
            <person name="Moore E."/>
        </authorList>
    </citation>
    <scope>NUCLEOTIDE SEQUENCE [LARGE SCALE GENOMIC DNA]</scope>
    <source>
        <strain evidence="10 11">CCUG 43573</strain>
    </source>
</reference>
<organism evidence="10 11">
    <name type="scientific">Haemophilus paracuniculus</name>
    <dbReference type="NCBI Taxonomy" id="734"/>
    <lineage>
        <taxon>Bacteria</taxon>
        <taxon>Pseudomonadati</taxon>
        <taxon>Pseudomonadota</taxon>
        <taxon>Gammaproteobacteria</taxon>
        <taxon>Pasteurellales</taxon>
        <taxon>Pasteurellaceae</taxon>
        <taxon>Haemophilus</taxon>
    </lineage>
</organism>
<keyword evidence="6 8" id="KW-0067">ATP-binding</keyword>
<keyword evidence="4 8" id="KW-0547">Nucleotide-binding</keyword>
<dbReference type="UniPathway" id="UPA00241">
    <property type="reaction ID" value="UER00356"/>
</dbReference>
<evidence type="ECO:0000256" key="8">
    <source>
        <dbReference type="HAMAP-Rule" id="MF_00376"/>
    </source>
</evidence>
<gene>
    <name evidence="8" type="primary">coaE</name>
    <name evidence="10" type="ORF">B0187_01915</name>
</gene>
<evidence type="ECO:0000256" key="3">
    <source>
        <dbReference type="ARBA" id="ARBA00022679"/>
    </source>
</evidence>
<dbReference type="SUPFAM" id="SSF52540">
    <property type="entry name" value="P-loop containing nucleoside triphosphate hydrolases"/>
    <property type="match status" value="1"/>
</dbReference>